<keyword evidence="1" id="KW-0489">Methyltransferase</keyword>
<accession>A0A368GDD5</accession>
<dbReference type="PROSITE" id="PS50280">
    <property type="entry name" value="SET"/>
    <property type="match status" value="1"/>
</dbReference>
<dbReference type="PANTHER" id="PTHR46711">
    <property type="entry name" value="HISTONE-LYSINE N-METHYLTRANSFERASE SETD2"/>
    <property type="match status" value="1"/>
</dbReference>
<dbReference type="GO" id="GO:0046975">
    <property type="term" value="F:histone H3K36 methyltransferase activity"/>
    <property type="evidence" value="ECO:0007669"/>
    <property type="project" value="InterPro"/>
</dbReference>
<evidence type="ECO:0000259" key="5">
    <source>
        <dbReference type="PROSITE" id="PS50280"/>
    </source>
</evidence>
<feature type="region of interest" description="Disordered" evidence="4">
    <location>
        <begin position="94"/>
        <end position="118"/>
    </location>
</feature>
<dbReference type="STRING" id="29170.A0A368GDD5"/>
<evidence type="ECO:0000256" key="1">
    <source>
        <dbReference type="ARBA" id="ARBA00022603"/>
    </source>
</evidence>
<evidence type="ECO:0000313" key="7">
    <source>
        <dbReference type="EMBL" id="RCN41030.1"/>
    </source>
</evidence>
<feature type="compositionally biased region" description="Acidic residues" evidence="4">
    <location>
        <begin position="94"/>
        <end position="109"/>
    </location>
</feature>
<dbReference type="EMBL" id="JOJR01000253">
    <property type="protein sequence ID" value="RCN41030.1"/>
    <property type="molecule type" value="Genomic_DNA"/>
</dbReference>
<proteinExistence type="predicted"/>
<dbReference type="Pfam" id="PF00856">
    <property type="entry name" value="SET"/>
    <property type="match status" value="1"/>
</dbReference>
<dbReference type="SMART" id="SM00508">
    <property type="entry name" value="PostSET"/>
    <property type="match status" value="1"/>
</dbReference>
<dbReference type="InterPro" id="IPR003616">
    <property type="entry name" value="Post-SET_dom"/>
</dbReference>
<dbReference type="AlphaFoldDB" id="A0A368GDD5"/>
<dbReference type="GO" id="GO:0010468">
    <property type="term" value="P:regulation of gene expression"/>
    <property type="evidence" value="ECO:0007669"/>
    <property type="project" value="TreeGrafter"/>
</dbReference>
<keyword evidence="2" id="KW-0808">Transferase</keyword>
<dbReference type="GO" id="GO:0032259">
    <property type="term" value="P:methylation"/>
    <property type="evidence" value="ECO:0007669"/>
    <property type="project" value="UniProtKB-KW"/>
</dbReference>
<sequence length="509" mass="57510">MFEIGSMIIDATKKGNCSRFMNHSCEPNAVCEKWYVPKTPCAIDRIGFFAKRDIELGEEITFDYQFENYGREAQRCYCGTPSCSGWIGKPPEMIDDDVADDESESESDDSERSADEGVKTIQRVIPRRKKKHRFRGRDNITLAEIEGELEKALATGCRNRTHVLGWIKLMTEITLLKNEPGVLRSMHRIADSVCSIEPTLQHIFVANGLPNIFKMWLRACFSDDLFGEVLDLKLVIIRSLTMMQSCADAINARAPEILPMVSDLASLAVTDSICVKDAMDSMIDKLCEAEEPNQQDCTRIPLEVRIDRLTRAAIRLQAVLQQHVKFRIPKKKTDGVSMAQEADSLSNDDHGRLSSSIGQGRFFNFHGRRNGGRFSPVDRFNAVVSQGRSMPRFRISRWSNEFRPLKRARSASRDNSPRFKAGASEFSRVAKRNRIIDDEPIIITKVIPNWPRPTVTTTIPPPPPPQILTSPRVIIAPPPPAVPPDERCYSFSTCTTFPRVRAISWLSYC</sequence>
<dbReference type="Gene3D" id="2.170.270.10">
    <property type="entry name" value="SET domain"/>
    <property type="match status" value="1"/>
</dbReference>
<evidence type="ECO:0000256" key="4">
    <source>
        <dbReference type="SAM" id="MobiDB-lite"/>
    </source>
</evidence>
<gene>
    <name evidence="7" type="ORF">ANCCAN_13037</name>
</gene>
<dbReference type="PANTHER" id="PTHR46711:SF1">
    <property type="entry name" value="HISTONE-LYSINE N-METHYLTRANSFERASE SETD2"/>
    <property type="match status" value="1"/>
</dbReference>
<evidence type="ECO:0000259" key="6">
    <source>
        <dbReference type="PROSITE" id="PS50868"/>
    </source>
</evidence>
<feature type="domain" description="Post-SET" evidence="6">
    <location>
        <begin position="72"/>
        <end position="88"/>
    </location>
</feature>
<keyword evidence="8" id="KW-1185">Reference proteome</keyword>
<dbReference type="InterPro" id="IPR001214">
    <property type="entry name" value="SET_dom"/>
</dbReference>
<evidence type="ECO:0000256" key="3">
    <source>
        <dbReference type="ARBA" id="ARBA00022691"/>
    </source>
</evidence>
<evidence type="ECO:0000256" key="2">
    <source>
        <dbReference type="ARBA" id="ARBA00022679"/>
    </source>
</evidence>
<dbReference type="Proteomes" id="UP000252519">
    <property type="component" value="Unassembled WGS sequence"/>
</dbReference>
<evidence type="ECO:0008006" key="9">
    <source>
        <dbReference type="Google" id="ProtNLM"/>
    </source>
</evidence>
<evidence type="ECO:0000313" key="8">
    <source>
        <dbReference type="Proteomes" id="UP000252519"/>
    </source>
</evidence>
<comment type="caution">
    <text evidence="7">The sequence shown here is derived from an EMBL/GenBank/DDBJ whole genome shotgun (WGS) entry which is preliminary data.</text>
</comment>
<dbReference type="PROSITE" id="PS50868">
    <property type="entry name" value="POST_SET"/>
    <property type="match status" value="1"/>
</dbReference>
<dbReference type="SMART" id="SM00317">
    <property type="entry name" value="SET"/>
    <property type="match status" value="1"/>
</dbReference>
<dbReference type="SUPFAM" id="SSF82199">
    <property type="entry name" value="SET domain"/>
    <property type="match status" value="1"/>
</dbReference>
<dbReference type="InterPro" id="IPR046341">
    <property type="entry name" value="SET_dom_sf"/>
</dbReference>
<dbReference type="OrthoDB" id="308383at2759"/>
<protein>
    <recommendedName>
        <fullName evidence="9">SET domain protein</fullName>
    </recommendedName>
</protein>
<reference evidence="7 8" key="1">
    <citation type="submission" date="2014-10" db="EMBL/GenBank/DDBJ databases">
        <title>Draft genome of the hookworm Ancylostoma caninum.</title>
        <authorList>
            <person name="Mitreva M."/>
        </authorList>
    </citation>
    <scope>NUCLEOTIDE SEQUENCE [LARGE SCALE GENOMIC DNA]</scope>
    <source>
        <strain evidence="7 8">Baltimore</strain>
    </source>
</reference>
<dbReference type="InterPro" id="IPR042294">
    <property type="entry name" value="SETD2_animal"/>
</dbReference>
<organism evidence="7 8">
    <name type="scientific">Ancylostoma caninum</name>
    <name type="common">Dog hookworm</name>
    <dbReference type="NCBI Taxonomy" id="29170"/>
    <lineage>
        <taxon>Eukaryota</taxon>
        <taxon>Metazoa</taxon>
        <taxon>Ecdysozoa</taxon>
        <taxon>Nematoda</taxon>
        <taxon>Chromadorea</taxon>
        <taxon>Rhabditida</taxon>
        <taxon>Rhabditina</taxon>
        <taxon>Rhabditomorpha</taxon>
        <taxon>Strongyloidea</taxon>
        <taxon>Ancylostomatidae</taxon>
        <taxon>Ancylostomatinae</taxon>
        <taxon>Ancylostoma</taxon>
    </lineage>
</organism>
<dbReference type="GO" id="GO:0005634">
    <property type="term" value="C:nucleus"/>
    <property type="evidence" value="ECO:0007669"/>
    <property type="project" value="TreeGrafter"/>
</dbReference>
<dbReference type="GO" id="GO:0005694">
    <property type="term" value="C:chromosome"/>
    <property type="evidence" value="ECO:0007669"/>
    <property type="project" value="TreeGrafter"/>
</dbReference>
<feature type="domain" description="SET" evidence="5">
    <location>
        <begin position="1"/>
        <end position="65"/>
    </location>
</feature>
<name>A0A368GDD5_ANCCA</name>
<keyword evidence="3" id="KW-0949">S-adenosyl-L-methionine</keyword>